<organism evidence="1 2">
    <name type="scientific">Coprinellus micaceus</name>
    <name type="common">Glistening ink-cap mushroom</name>
    <name type="synonym">Coprinus micaceus</name>
    <dbReference type="NCBI Taxonomy" id="71717"/>
    <lineage>
        <taxon>Eukaryota</taxon>
        <taxon>Fungi</taxon>
        <taxon>Dikarya</taxon>
        <taxon>Basidiomycota</taxon>
        <taxon>Agaricomycotina</taxon>
        <taxon>Agaricomycetes</taxon>
        <taxon>Agaricomycetidae</taxon>
        <taxon>Agaricales</taxon>
        <taxon>Agaricineae</taxon>
        <taxon>Psathyrellaceae</taxon>
        <taxon>Coprinellus</taxon>
    </lineage>
</organism>
<dbReference type="Gene3D" id="3.80.10.10">
    <property type="entry name" value="Ribonuclease Inhibitor"/>
    <property type="match status" value="1"/>
</dbReference>
<dbReference type="Proteomes" id="UP000298030">
    <property type="component" value="Unassembled WGS sequence"/>
</dbReference>
<keyword evidence="2" id="KW-1185">Reference proteome</keyword>
<dbReference type="AlphaFoldDB" id="A0A4Y7STW6"/>
<dbReference type="EMBL" id="QPFP01000064">
    <property type="protein sequence ID" value="TEB24699.1"/>
    <property type="molecule type" value="Genomic_DNA"/>
</dbReference>
<dbReference type="STRING" id="71717.A0A4Y7STW6"/>
<comment type="caution">
    <text evidence="1">The sequence shown here is derived from an EMBL/GenBank/DDBJ whole genome shotgun (WGS) entry which is preliminary data.</text>
</comment>
<proteinExistence type="predicted"/>
<evidence type="ECO:0000313" key="1">
    <source>
        <dbReference type="EMBL" id="TEB24699.1"/>
    </source>
</evidence>
<dbReference type="SUPFAM" id="SSF52058">
    <property type="entry name" value="L domain-like"/>
    <property type="match status" value="1"/>
</dbReference>
<sequence length="348" mass="38478">MVPVSRAQTKRLFPLNRHYRSPPSEATVMATTEIRDLPPEIILKVFLAFLGPRSSKRGGVEDLLRRRRPVLLTHICRQWRTHALSYPFLWNDIQIHGTSELFLSFFERSHPLPVDLTVRASAYRSCSKIAPPLYEKLKSLGETHLRRIHSIAMLDMHRLAICDVLAAVDGMALPALEALSLRGKGLADTAHDTHIPFLTHANAILSVTLSNMCISCIPGQQTLTTLELLTFPPSFDAAALRDLIESFPALSTLVIGDVQMAREGDGPSQAEPPIINAPNLKTLVVTPQAIISNISWGANVHQTCHPFCHCTLRNLIAENLEYLEVCGGYIGSVPVASCPFHEAPNPER</sequence>
<evidence type="ECO:0000313" key="2">
    <source>
        <dbReference type="Proteomes" id="UP000298030"/>
    </source>
</evidence>
<reference evidence="1 2" key="1">
    <citation type="journal article" date="2019" name="Nat. Ecol. Evol.">
        <title>Megaphylogeny resolves global patterns of mushroom evolution.</title>
        <authorList>
            <person name="Varga T."/>
            <person name="Krizsan K."/>
            <person name="Foldi C."/>
            <person name="Dima B."/>
            <person name="Sanchez-Garcia M."/>
            <person name="Sanchez-Ramirez S."/>
            <person name="Szollosi G.J."/>
            <person name="Szarkandi J.G."/>
            <person name="Papp V."/>
            <person name="Albert L."/>
            <person name="Andreopoulos W."/>
            <person name="Angelini C."/>
            <person name="Antonin V."/>
            <person name="Barry K.W."/>
            <person name="Bougher N.L."/>
            <person name="Buchanan P."/>
            <person name="Buyck B."/>
            <person name="Bense V."/>
            <person name="Catcheside P."/>
            <person name="Chovatia M."/>
            <person name="Cooper J."/>
            <person name="Damon W."/>
            <person name="Desjardin D."/>
            <person name="Finy P."/>
            <person name="Geml J."/>
            <person name="Haridas S."/>
            <person name="Hughes K."/>
            <person name="Justo A."/>
            <person name="Karasinski D."/>
            <person name="Kautmanova I."/>
            <person name="Kiss B."/>
            <person name="Kocsube S."/>
            <person name="Kotiranta H."/>
            <person name="LaButti K.M."/>
            <person name="Lechner B.E."/>
            <person name="Liimatainen K."/>
            <person name="Lipzen A."/>
            <person name="Lukacs Z."/>
            <person name="Mihaltcheva S."/>
            <person name="Morgado L.N."/>
            <person name="Niskanen T."/>
            <person name="Noordeloos M.E."/>
            <person name="Ohm R.A."/>
            <person name="Ortiz-Santana B."/>
            <person name="Ovrebo C."/>
            <person name="Racz N."/>
            <person name="Riley R."/>
            <person name="Savchenko A."/>
            <person name="Shiryaev A."/>
            <person name="Soop K."/>
            <person name="Spirin V."/>
            <person name="Szebenyi C."/>
            <person name="Tomsovsky M."/>
            <person name="Tulloss R.E."/>
            <person name="Uehling J."/>
            <person name="Grigoriev I.V."/>
            <person name="Vagvolgyi C."/>
            <person name="Papp T."/>
            <person name="Martin F.M."/>
            <person name="Miettinen O."/>
            <person name="Hibbett D.S."/>
            <person name="Nagy L.G."/>
        </authorList>
    </citation>
    <scope>NUCLEOTIDE SEQUENCE [LARGE SCALE GENOMIC DNA]</scope>
    <source>
        <strain evidence="1 2">FP101781</strain>
    </source>
</reference>
<accession>A0A4Y7STW6</accession>
<protein>
    <submittedName>
        <fullName evidence="1">Uncharacterized protein</fullName>
    </submittedName>
</protein>
<gene>
    <name evidence="1" type="ORF">FA13DRAFT_1298274</name>
</gene>
<dbReference type="OrthoDB" id="3043705at2759"/>
<name>A0A4Y7STW6_COPMI</name>
<dbReference type="InterPro" id="IPR032675">
    <property type="entry name" value="LRR_dom_sf"/>
</dbReference>